<dbReference type="InterPro" id="IPR012902">
    <property type="entry name" value="N_methyl_site"/>
</dbReference>
<dbReference type="Pfam" id="PF07963">
    <property type="entry name" value="N_methyl"/>
    <property type="match status" value="1"/>
</dbReference>
<proteinExistence type="predicted"/>
<keyword evidence="1" id="KW-1133">Transmembrane helix</keyword>
<dbReference type="Pfam" id="PF16732">
    <property type="entry name" value="ComP_DUS"/>
    <property type="match status" value="1"/>
</dbReference>
<dbReference type="EMBL" id="JBHLSS010000052">
    <property type="protein sequence ID" value="MFC0709839.1"/>
    <property type="molecule type" value="Genomic_DNA"/>
</dbReference>
<dbReference type="SUPFAM" id="SSF54523">
    <property type="entry name" value="Pili subunits"/>
    <property type="match status" value="1"/>
</dbReference>
<name>A0ABV6SJZ5_AZOPA</name>
<evidence type="ECO:0000313" key="2">
    <source>
        <dbReference type="EMBL" id="MFC0709839.1"/>
    </source>
</evidence>
<reference evidence="2 3" key="1">
    <citation type="submission" date="2024-09" db="EMBL/GenBank/DDBJ databases">
        <authorList>
            <person name="Sun Q."/>
            <person name="Mori K."/>
        </authorList>
    </citation>
    <scope>NUCLEOTIDE SEQUENCE [LARGE SCALE GENOMIC DNA]</scope>
    <source>
        <strain evidence="2 3">NCAIM B.01794</strain>
    </source>
</reference>
<dbReference type="InterPro" id="IPR031982">
    <property type="entry name" value="PilE-like"/>
</dbReference>
<protein>
    <submittedName>
        <fullName evidence="2">Type IV pilin protein</fullName>
    </submittedName>
</protein>
<dbReference type="InterPro" id="IPR045584">
    <property type="entry name" value="Pilin-like"/>
</dbReference>
<dbReference type="RefSeq" id="WP_376945233.1">
    <property type="nucleotide sequence ID" value="NZ_CP171449.1"/>
</dbReference>
<dbReference type="NCBIfam" id="TIGR02532">
    <property type="entry name" value="IV_pilin_GFxxxE"/>
    <property type="match status" value="1"/>
</dbReference>
<evidence type="ECO:0000313" key="3">
    <source>
        <dbReference type="Proteomes" id="UP001589891"/>
    </source>
</evidence>
<feature type="transmembrane region" description="Helical" evidence="1">
    <location>
        <begin position="12"/>
        <end position="32"/>
    </location>
</feature>
<keyword evidence="1" id="KW-0812">Transmembrane</keyword>
<dbReference type="Proteomes" id="UP001589891">
    <property type="component" value="Unassembled WGS sequence"/>
</dbReference>
<organism evidence="2 3">
    <name type="scientific">Azorhizophilus paspali</name>
    <name type="common">Azotobacter paspali</name>
    <dbReference type="NCBI Taxonomy" id="69963"/>
    <lineage>
        <taxon>Bacteria</taxon>
        <taxon>Pseudomonadati</taxon>
        <taxon>Pseudomonadota</taxon>
        <taxon>Gammaproteobacteria</taxon>
        <taxon>Pseudomonadales</taxon>
        <taxon>Pseudomonadaceae</taxon>
        <taxon>Azorhizophilus</taxon>
    </lineage>
</organism>
<feature type="transmembrane region" description="Helical" evidence="1">
    <location>
        <begin position="88"/>
        <end position="106"/>
    </location>
</feature>
<gene>
    <name evidence="2" type="ORF">ACFFGX_09640</name>
</gene>
<evidence type="ECO:0000256" key="1">
    <source>
        <dbReference type="SAM" id="Phobius"/>
    </source>
</evidence>
<sequence length="131" mass="14497">MERNGKRGFTLIELMIVVAIIAILATIAYPGYQQYVLRGNRGAAQGAMMEIASRQQQFLLANRAYATRDELEKSGYVLPSDVAAHYDYAVTLGSSTFPSFLIAFTAKGVQMRDAERLTLDSEGVRTPADKW</sequence>
<keyword evidence="1" id="KW-0472">Membrane</keyword>
<dbReference type="Gene3D" id="3.30.700.10">
    <property type="entry name" value="Glycoprotein, Type 4 Pilin"/>
    <property type="match status" value="1"/>
</dbReference>
<dbReference type="PROSITE" id="PS00409">
    <property type="entry name" value="PROKAR_NTER_METHYL"/>
    <property type="match status" value="1"/>
</dbReference>
<comment type="caution">
    <text evidence="2">The sequence shown here is derived from an EMBL/GenBank/DDBJ whole genome shotgun (WGS) entry which is preliminary data.</text>
</comment>
<keyword evidence="3" id="KW-1185">Reference proteome</keyword>
<accession>A0ABV6SJZ5</accession>